<sequence>MEDNQDKPGKITQVLMKNIKGFFPLKNSASSKRSSDDLRHVGTTNDEDGAPINVVPGGWKTMPYIIGNETFERFASFGLMANLTVYLVTRYHMPEMTAVDVNNIWYGTSSFAPIFGAFLADAYWGKYKTIAYGCVSTFLGMVVMTLTAGIAGLYPPACSGTALQLGECQGPSSIQLAVLILSFVLLCVGAAGVRPCNLPFGMDQFDRTTELGRQGTNSFFNWYYTTNTAALIVALTVVVYIQENISWFIGFLIPSILMFLALGIFLHGANKYVYVPPEGSIFSGIAEVLVVAFKKRKQRLPLPVDQNLVLYNPPTNSRSTKLPLTQQYSFLNKAAIMVDGDLEKPWKLATVQRIEEVKCVIRVIPIWISGIMGFVAIGQQWTMGVLQSLTMDRHLGPHFEIPPASLGVFSLLAIVIFLPIYDQIITPFLRKFTGNPIGMTLLQRMGVGIIVSGISMVVAGMIEERRRTLALSIGSFTVPMSTLWLVPQLVLAGLSEAFNAVGQMEFFNEQFPDQLRSIATAFFCCSQAVAGYLTTLVITIVKGKTNWLNDNINAGRLDYFYYLIAAMTGLNLIFFLISAHRYRSKGSAPETIPIYQQEL</sequence>
<feature type="transmembrane region" description="Helical" evidence="7">
    <location>
        <begin position="515"/>
        <end position="539"/>
    </location>
</feature>
<evidence type="ECO:0000256" key="3">
    <source>
        <dbReference type="ARBA" id="ARBA00022692"/>
    </source>
</evidence>
<dbReference type="EMBL" id="LFYR01001430">
    <property type="protein sequence ID" value="KMZ61762.1"/>
    <property type="molecule type" value="Genomic_DNA"/>
</dbReference>
<evidence type="ECO:0000256" key="4">
    <source>
        <dbReference type="ARBA" id="ARBA00022989"/>
    </source>
</evidence>
<evidence type="ECO:0000256" key="6">
    <source>
        <dbReference type="SAM" id="MobiDB-lite"/>
    </source>
</evidence>
<feature type="transmembrane region" description="Helical" evidence="7">
    <location>
        <begin position="247"/>
        <end position="266"/>
    </location>
</feature>
<dbReference type="SUPFAM" id="SSF103473">
    <property type="entry name" value="MFS general substrate transporter"/>
    <property type="match status" value="1"/>
</dbReference>
<feature type="transmembrane region" description="Helical" evidence="7">
    <location>
        <begin position="74"/>
        <end position="92"/>
    </location>
</feature>
<protein>
    <submittedName>
        <fullName evidence="8">Putative low-affinity proton-dependent nitrate transporter</fullName>
    </submittedName>
</protein>
<keyword evidence="3 7" id="KW-0812">Transmembrane</keyword>
<evidence type="ECO:0000256" key="5">
    <source>
        <dbReference type="ARBA" id="ARBA00023136"/>
    </source>
</evidence>
<comment type="caution">
    <text evidence="8">The sequence shown here is derived from an EMBL/GenBank/DDBJ whole genome shotgun (WGS) entry which is preliminary data.</text>
</comment>
<feature type="transmembrane region" description="Helical" evidence="7">
    <location>
        <begin position="104"/>
        <end position="123"/>
    </location>
</feature>
<organism evidence="8 9">
    <name type="scientific">Zostera marina</name>
    <name type="common">Eelgrass</name>
    <dbReference type="NCBI Taxonomy" id="29655"/>
    <lineage>
        <taxon>Eukaryota</taxon>
        <taxon>Viridiplantae</taxon>
        <taxon>Streptophyta</taxon>
        <taxon>Embryophyta</taxon>
        <taxon>Tracheophyta</taxon>
        <taxon>Spermatophyta</taxon>
        <taxon>Magnoliopsida</taxon>
        <taxon>Liliopsida</taxon>
        <taxon>Zosteraceae</taxon>
        <taxon>Zostera</taxon>
    </lineage>
</organism>
<reference evidence="9" key="1">
    <citation type="journal article" date="2016" name="Nature">
        <title>The genome of the seagrass Zostera marina reveals angiosperm adaptation to the sea.</title>
        <authorList>
            <person name="Olsen J.L."/>
            <person name="Rouze P."/>
            <person name="Verhelst B."/>
            <person name="Lin Y.-C."/>
            <person name="Bayer T."/>
            <person name="Collen J."/>
            <person name="Dattolo E."/>
            <person name="De Paoli E."/>
            <person name="Dittami S."/>
            <person name="Maumus F."/>
            <person name="Michel G."/>
            <person name="Kersting A."/>
            <person name="Lauritano C."/>
            <person name="Lohaus R."/>
            <person name="Toepel M."/>
            <person name="Tonon T."/>
            <person name="Vanneste K."/>
            <person name="Amirebrahimi M."/>
            <person name="Brakel J."/>
            <person name="Bostroem C."/>
            <person name="Chovatia M."/>
            <person name="Grimwood J."/>
            <person name="Jenkins J.W."/>
            <person name="Jueterbock A."/>
            <person name="Mraz A."/>
            <person name="Stam W.T."/>
            <person name="Tice H."/>
            <person name="Bornberg-Bauer E."/>
            <person name="Green P.J."/>
            <person name="Pearson G.A."/>
            <person name="Procaccini G."/>
            <person name="Duarte C.M."/>
            <person name="Schmutz J."/>
            <person name="Reusch T.B.H."/>
            <person name="Van de Peer Y."/>
        </authorList>
    </citation>
    <scope>NUCLEOTIDE SEQUENCE [LARGE SCALE GENOMIC DNA]</scope>
    <source>
        <strain evidence="9">cv. Finnish</strain>
    </source>
</reference>
<feature type="region of interest" description="Disordered" evidence="6">
    <location>
        <begin position="26"/>
        <end position="45"/>
    </location>
</feature>
<evidence type="ECO:0000256" key="7">
    <source>
        <dbReference type="SAM" id="Phobius"/>
    </source>
</evidence>
<comment type="subcellular location">
    <subcellularLocation>
        <location evidence="1">Membrane</location>
        <topology evidence="1">Multi-pass membrane protein</topology>
    </subcellularLocation>
</comment>
<dbReference type="InterPro" id="IPR036259">
    <property type="entry name" value="MFS_trans_sf"/>
</dbReference>
<gene>
    <name evidence="8" type="ORF">ZOSMA_4G00470</name>
</gene>
<keyword evidence="9" id="KW-1185">Reference proteome</keyword>
<dbReference type="GO" id="GO:0005886">
    <property type="term" value="C:plasma membrane"/>
    <property type="evidence" value="ECO:0000318"/>
    <property type="project" value="GO_Central"/>
</dbReference>
<evidence type="ECO:0000313" key="8">
    <source>
        <dbReference type="EMBL" id="KMZ61762.1"/>
    </source>
</evidence>
<feature type="transmembrane region" description="Helical" evidence="7">
    <location>
        <begin position="468"/>
        <end position="494"/>
    </location>
</feature>
<dbReference type="GO" id="GO:0022857">
    <property type="term" value="F:transmembrane transporter activity"/>
    <property type="evidence" value="ECO:0000318"/>
    <property type="project" value="GO_Central"/>
</dbReference>
<evidence type="ECO:0000313" key="9">
    <source>
        <dbReference type="Proteomes" id="UP000036987"/>
    </source>
</evidence>
<keyword evidence="5 7" id="KW-0472">Membrane</keyword>
<evidence type="ECO:0000256" key="2">
    <source>
        <dbReference type="ARBA" id="ARBA00005982"/>
    </source>
</evidence>
<dbReference type="InterPro" id="IPR000109">
    <property type="entry name" value="POT_fam"/>
</dbReference>
<feature type="transmembrane region" description="Helical" evidence="7">
    <location>
        <begin position="359"/>
        <end position="381"/>
    </location>
</feature>
<feature type="transmembrane region" description="Helical" evidence="7">
    <location>
        <begin position="130"/>
        <end position="154"/>
    </location>
</feature>
<dbReference type="GO" id="GO:0055085">
    <property type="term" value="P:transmembrane transport"/>
    <property type="evidence" value="ECO:0000318"/>
    <property type="project" value="GO_Central"/>
</dbReference>
<feature type="transmembrane region" description="Helical" evidence="7">
    <location>
        <begin position="222"/>
        <end position="241"/>
    </location>
</feature>
<keyword evidence="4 7" id="KW-1133">Transmembrane helix</keyword>
<dbReference type="Pfam" id="PF00854">
    <property type="entry name" value="PTR2"/>
    <property type="match status" value="1"/>
</dbReference>
<dbReference type="OMA" id="WYYGTST"/>
<dbReference type="AlphaFoldDB" id="A0A0K9P0K8"/>
<evidence type="ECO:0000256" key="1">
    <source>
        <dbReference type="ARBA" id="ARBA00004141"/>
    </source>
</evidence>
<feature type="transmembrane region" description="Helical" evidence="7">
    <location>
        <begin position="559"/>
        <end position="577"/>
    </location>
</feature>
<proteinExistence type="inferred from homology"/>
<feature type="transmembrane region" description="Helical" evidence="7">
    <location>
        <begin position="174"/>
        <end position="193"/>
    </location>
</feature>
<comment type="similarity">
    <text evidence="2">Belongs to the major facilitator superfamily. Proton-dependent oligopeptide transporter (POT/PTR) (TC 2.A.17) family.</text>
</comment>
<feature type="transmembrane region" description="Helical" evidence="7">
    <location>
        <begin position="401"/>
        <end position="421"/>
    </location>
</feature>
<accession>A0A0K9P0K8</accession>
<dbReference type="OrthoDB" id="8904098at2759"/>
<feature type="transmembrane region" description="Helical" evidence="7">
    <location>
        <begin position="441"/>
        <end position="462"/>
    </location>
</feature>
<dbReference type="PANTHER" id="PTHR11654">
    <property type="entry name" value="OLIGOPEPTIDE TRANSPORTER-RELATED"/>
    <property type="match status" value="1"/>
</dbReference>
<dbReference type="Gene3D" id="1.20.1250.20">
    <property type="entry name" value="MFS general substrate transporter like domains"/>
    <property type="match status" value="1"/>
</dbReference>
<name>A0A0K9P0K8_ZOSMR</name>
<dbReference type="CDD" id="cd17416">
    <property type="entry name" value="MFS_NPF1_2"/>
    <property type="match status" value="1"/>
</dbReference>
<dbReference type="Proteomes" id="UP000036987">
    <property type="component" value="Unassembled WGS sequence"/>
</dbReference>